<dbReference type="RefSeq" id="WP_379560009.1">
    <property type="nucleotide sequence ID" value="NZ_JBHUMX010000002.1"/>
</dbReference>
<dbReference type="Gene3D" id="3.10.450.390">
    <property type="entry name" value="Protein of unknown function DUF3889"/>
    <property type="match status" value="1"/>
</dbReference>
<name>A0ABW5PWB6_9BACI</name>
<evidence type="ECO:0000313" key="3">
    <source>
        <dbReference type="Proteomes" id="UP001597451"/>
    </source>
</evidence>
<dbReference type="Pfam" id="PF13028">
    <property type="entry name" value="DUF3889"/>
    <property type="match status" value="1"/>
</dbReference>
<feature type="chain" id="PRO_5047463174" evidence="1">
    <location>
        <begin position="27"/>
        <end position="114"/>
    </location>
</feature>
<comment type="caution">
    <text evidence="2">The sequence shown here is derived from an EMBL/GenBank/DDBJ whole genome shotgun (WGS) entry which is preliminary data.</text>
</comment>
<proteinExistence type="predicted"/>
<protein>
    <submittedName>
        <fullName evidence="2">YqzG/YhdC family protein</fullName>
    </submittedName>
</protein>
<evidence type="ECO:0000256" key="1">
    <source>
        <dbReference type="SAM" id="SignalP"/>
    </source>
</evidence>
<organism evidence="2 3">
    <name type="scientific">Oceanobacillus kapialis</name>
    <dbReference type="NCBI Taxonomy" id="481353"/>
    <lineage>
        <taxon>Bacteria</taxon>
        <taxon>Bacillati</taxon>
        <taxon>Bacillota</taxon>
        <taxon>Bacilli</taxon>
        <taxon>Bacillales</taxon>
        <taxon>Bacillaceae</taxon>
        <taxon>Oceanobacillus</taxon>
    </lineage>
</organism>
<evidence type="ECO:0000313" key="2">
    <source>
        <dbReference type="EMBL" id="MFD2627377.1"/>
    </source>
</evidence>
<feature type="signal peptide" evidence="1">
    <location>
        <begin position="1"/>
        <end position="26"/>
    </location>
</feature>
<dbReference type="InterPro" id="IPR024987">
    <property type="entry name" value="DUF3889"/>
</dbReference>
<keyword evidence="1" id="KW-0732">Signal</keyword>
<reference evidence="3" key="1">
    <citation type="journal article" date="2019" name="Int. J. Syst. Evol. Microbiol.">
        <title>The Global Catalogue of Microorganisms (GCM) 10K type strain sequencing project: providing services to taxonomists for standard genome sequencing and annotation.</title>
        <authorList>
            <consortium name="The Broad Institute Genomics Platform"/>
            <consortium name="The Broad Institute Genome Sequencing Center for Infectious Disease"/>
            <person name="Wu L."/>
            <person name="Ma J."/>
        </authorList>
    </citation>
    <scope>NUCLEOTIDE SEQUENCE [LARGE SCALE GENOMIC DNA]</scope>
    <source>
        <strain evidence="3">TISTR 1858</strain>
    </source>
</reference>
<sequence length="114" mass="12997">MKNYVMAISLSLITFTGIALPPIANAEELNPAEVQTPDYAKWGKLAMKETKAKYPQADIIDYLHEGSKKKGNKKVEIFKLWLKQDNKEFGVFVNIEFDPKTEEVASITFKETDR</sequence>
<accession>A0ABW5PWB6</accession>
<dbReference type="Proteomes" id="UP001597451">
    <property type="component" value="Unassembled WGS sequence"/>
</dbReference>
<dbReference type="EMBL" id="JBHUMX010000002">
    <property type="protein sequence ID" value="MFD2627377.1"/>
    <property type="molecule type" value="Genomic_DNA"/>
</dbReference>
<keyword evidence="3" id="KW-1185">Reference proteome</keyword>
<gene>
    <name evidence="2" type="ORF">ACFSUN_01065</name>
</gene>